<protein>
    <submittedName>
        <fullName evidence="1">Uncharacterized protein</fullName>
    </submittedName>
</protein>
<keyword evidence="2" id="KW-1185">Reference proteome</keyword>
<name>A0AAN9LIM7_CANGL</name>
<evidence type="ECO:0000313" key="1">
    <source>
        <dbReference type="EMBL" id="KAK7336586.1"/>
    </source>
</evidence>
<reference evidence="1 2" key="1">
    <citation type="submission" date="2024-01" db="EMBL/GenBank/DDBJ databases">
        <title>The genomes of 5 underutilized Papilionoideae crops provide insights into root nodulation and disease resistanc.</title>
        <authorList>
            <person name="Jiang F."/>
        </authorList>
    </citation>
    <scope>NUCLEOTIDE SEQUENCE [LARGE SCALE GENOMIC DNA]</scope>
    <source>
        <strain evidence="1">LVBAO_FW01</strain>
        <tissue evidence="1">Leaves</tissue>
    </source>
</reference>
<organism evidence="1 2">
    <name type="scientific">Canavalia gladiata</name>
    <name type="common">Sword bean</name>
    <name type="synonym">Dolichos gladiatus</name>
    <dbReference type="NCBI Taxonomy" id="3824"/>
    <lineage>
        <taxon>Eukaryota</taxon>
        <taxon>Viridiplantae</taxon>
        <taxon>Streptophyta</taxon>
        <taxon>Embryophyta</taxon>
        <taxon>Tracheophyta</taxon>
        <taxon>Spermatophyta</taxon>
        <taxon>Magnoliopsida</taxon>
        <taxon>eudicotyledons</taxon>
        <taxon>Gunneridae</taxon>
        <taxon>Pentapetalae</taxon>
        <taxon>rosids</taxon>
        <taxon>fabids</taxon>
        <taxon>Fabales</taxon>
        <taxon>Fabaceae</taxon>
        <taxon>Papilionoideae</taxon>
        <taxon>50 kb inversion clade</taxon>
        <taxon>NPAAA clade</taxon>
        <taxon>indigoferoid/millettioid clade</taxon>
        <taxon>Phaseoleae</taxon>
        <taxon>Canavalia</taxon>
    </lineage>
</organism>
<dbReference type="EMBL" id="JAYMYQ010000004">
    <property type="protein sequence ID" value="KAK7336586.1"/>
    <property type="molecule type" value="Genomic_DNA"/>
</dbReference>
<proteinExistence type="predicted"/>
<sequence>MNHHSISYILIDELEQLADGNGCVKQSRLDLEAQVQAINIKRRQKGLTVGRVAARFVRVGIVKRNRKRNVAFVPFLNEAV</sequence>
<comment type="caution">
    <text evidence="1">The sequence shown here is derived from an EMBL/GenBank/DDBJ whole genome shotgun (WGS) entry which is preliminary data.</text>
</comment>
<dbReference type="AlphaFoldDB" id="A0AAN9LIM7"/>
<accession>A0AAN9LIM7</accession>
<evidence type="ECO:0000313" key="2">
    <source>
        <dbReference type="Proteomes" id="UP001367508"/>
    </source>
</evidence>
<gene>
    <name evidence="1" type="ORF">VNO77_17132</name>
</gene>
<dbReference type="Proteomes" id="UP001367508">
    <property type="component" value="Unassembled WGS sequence"/>
</dbReference>